<gene>
    <name evidence="7" type="ordered locus">Hipma_0126</name>
</gene>
<dbReference type="EMBL" id="CP002606">
    <property type="protein sequence ID" value="AEA33106.1"/>
    <property type="molecule type" value="Genomic_DNA"/>
</dbReference>
<reference evidence="8" key="2">
    <citation type="submission" date="2011-03" db="EMBL/GenBank/DDBJ databases">
        <title>The complete genome of Hippea maritima DSM 10411.</title>
        <authorList>
            <consortium name="US DOE Joint Genome Institute (JGI-PGF)"/>
            <person name="Lucas S."/>
            <person name="Copeland A."/>
            <person name="Lapidus A."/>
            <person name="Bruce D."/>
            <person name="Goodwin L."/>
            <person name="Pitluck S."/>
            <person name="Peters L."/>
            <person name="Kyrpides N."/>
            <person name="Mavromatis K."/>
            <person name="Pagani I."/>
            <person name="Ivanova N."/>
            <person name="Mikhailova N."/>
            <person name="Lu M."/>
            <person name="Detter J.C."/>
            <person name="Tapia R."/>
            <person name="Han C."/>
            <person name="Land M."/>
            <person name="Hauser L."/>
            <person name="Markowitz V."/>
            <person name="Cheng J.-F."/>
            <person name="Hugenholtz P."/>
            <person name="Woyke T."/>
            <person name="Wu D."/>
            <person name="Spring S."/>
            <person name="Schroeder M."/>
            <person name="Brambilla E."/>
            <person name="Klenk H.-P."/>
            <person name="Eisen J.A."/>
        </authorList>
    </citation>
    <scope>NUCLEOTIDE SEQUENCE [LARGE SCALE GENOMIC DNA]</scope>
    <source>
        <strain evidence="8">ATCC 700847 / DSM 10411 / MH2</strain>
    </source>
</reference>
<dbReference type="KEGG" id="hmr:Hipma_0126"/>
<dbReference type="PANTHER" id="PTHR43820">
    <property type="entry name" value="HIGH-AFFINITY BRANCHED-CHAIN AMINO ACID TRANSPORT ATP-BINDING PROTEIN LIVF"/>
    <property type="match status" value="1"/>
</dbReference>
<dbReference type="InterPro" id="IPR003593">
    <property type="entry name" value="AAA+_ATPase"/>
</dbReference>
<dbReference type="GO" id="GO:0016887">
    <property type="term" value="F:ATP hydrolysis activity"/>
    <property type="evidence" value="ECO:0007669"/>
    <property type="project" value="InterPro"/>
</dbReference>
<dbReference type="PROSITE" id="PS00211">
    <property type="entry name" value="ABC_TRANSPORTER_1"/>
    <property type="match status" value="1"/>
</dbReference>
<feature type="domain" description="ABC transporter" evidence="6">
    <location>
        <begin position="2"/>
        <end position="232"/>
    </location>
</feature>
<dbReference type="InterPro" id="IPR003439">
    <property type="entry name" value="ABC_transporter-like_ATP-bd"/>
</dbReference>
<dbReference type="GO" id="GO:0015658">
    <property type="term" value="F:branched-chain amino acid transmembrane transporter activity"/>
    <property type="evidence" value="ECO:0007669"/>
    <property type="project" value="InterPro"/>
</dbReference>
<evidence type="ECO:0000313" key="8">
    <source>
        <dbReference type="Proteomes" id="UP000008139"/>
    </source>
</evidence>
<evidence type="ECO:0000313" key="7">
    <source>
        <dbReference type="EMBL" id="AEA33106.1"/>
    </source>
</evidence>
<dbReference type="GO" id="GO:0015807">
    <property type="term" value="P:L-amino acid transport"/>
    <property type="evidence" value="ECO:0007669"/>
    <property type="project" value="TreeGrafter"/>
</dbReference>
<name>F2LX48_HIPMA</name>
<dbReference type="AlphaFoldDB" id="F2LX48"/>
<keyword evidence="5" id="KW-0029">Amino-acid transport</keyword>
<dbReference type="InterPro" id="IPR017871">
    <property type="entry name" value="ABC_transporter-like_CS"/>
</dbReference>
<keyword evidence="7" id="KW-0378">Hydrolase</keyword>
<dbReference type="PIRSF" id="PIRSF039137">
    <property type="entry name" value="ABC_branched_ATPase"/>
    <property type="match status" value="1"/>
</dbReference>
<evidence type="ECO:0000256" key="4">
    <source>
        <dbReference type="ARBA" id="ARBA00022840"/>
    </source>
</evidence>
<keyword evidence="3" id="KW-0547">Nucleotide-binding</keyword>
<reference evidence="7 8" key="1">
    <citation type="journal article" date="2011" name="Stand. Genomic Sci.">
        <title>Complete genome sequence of the thermophilic sulfur-reducer Hippea maritima type strain (MH(2)).</title>
        <authorList>
            <person name="Huntemann M."/>
            <person name="Lu M."/>
            <person name="Nolan M."/>
            <person name="Lapidus A."/>
            <person name="Lucas S."/>
            <person name="Hammon N."/>
            <person name="Deshpande S."/>
            <person name="Cheng J.F."/>
            <person name="Tapia R."/>
            <person name="Han C."/>
            <person name="Goodwin L."/>
            <person name="Pitluck S."/>
            <person name="Liolios K."/>
            <person name="Pagani I."/>
            <person name="Ivanova N."/>
            <person name="Ovchinikova G."/>
            <person name="Pati A."/>
            <person name="Chen A."/>
            <person name="Palaniappan K."/>
            <person name="Land M."/>
            <person name="Hauser L."/>
            <person name="Jeffries C.D."/>
            <person name="Detter J.C."/>
            <person name="Brambilla E.M."/>
            <person name="Rohde M."/>
            <person name="Spring S."/>
            <person name="Goker M."/>
            <person name="Woyke T."/>
            <person name="Bristow J."/>
            <person name="Eisen J.A."/>
            <person name="Markowitz V."/>
            <person name="Hugenholtz P."/>
            <person name="Kyrpides N.C."/>
            <person name="Klenk H.P."/>
            <person name="Mavromatis K."/>
        </authorList>
    </citation>
    <scope>NUCLEOTIDE SEQUENCE [LARGE SCALE GENOMIC DNA]</scope>
    <source>
        <strain evidence="8">ATCC 700847 / DSM 10411 / MH2</strain>
    </source>
</reference>
<dbReference type="eggNOG" id="COG0410">
    <property type="taxonomic scope" value="Bacteria"/>
</dbReference>
<dbReference type="STRING" id="760142.Hipma_0126"/>
<keyword evidence="8" id="KW-1185">Reference proteome</keyword>
<dbReference type="InParanoid" id="F2LX48"/>
<dbReference type="Gene3D" id="3.40.50.300">
    <property type="entry name" value="P-loop containing nucleotide triphosphate hydrolases"/>
    <property type="match status" value="1"/>
</dbReference>
<evidence type="ECO:0000256" key="1">
    <source>
        <dbReference type="ARBA" id="ARBA00005417"/>
    </source>
</evidence>
<evidence type="ECO:0000256" key="5">
    <source>
        <dbReference type="ARBA" id="ARBA00022970"/>
    </source>
</evidence>
<dbReference type="SMART" id="SM00382">
    <property type="entry name" value="AAA"/>
    <property type="match status" value="1"/>
</dbReference>
<dbReference type="CDD" id="cd03224">
    <property type="entry name" value="ABC_TM1139_LivF_branched"/>
    <property type="match status" value="1"/>
</dbReference>
<dbReference type="PANTHER" id="PTHR43820:SF4">
    <property type="entry name" value="HIGH-AFFINITY BRANCHED-CHAIN AMINO ACID TRANSPORT ATP-BINDING PROTEIN LIVF"/>
    <property type="match status" value="1"/>
</dbReference>
<dbReference type="Proteomes" id="UP000008139">
    <property type="component" value="Chromosome"/>
</dbReference>
<dbReference type="SUPFAM" id="SSF52540">
    <property type="entry name" value="P-loop containing nucleoside triphosphate hydrolases"/>
    <property type="match status" value="1"/>
</dbReference>
<evidence type="ECO:0000256" key="2">
    <source>
        <dbReference type="ARBA" id="ARBA00022448"/>
    </source>
</evidence>
<keyword evidence="2" id="KW-0813">Transport</keyword>
<dbReference type="InterPro" id="IPR027417">
    <property type="entry name" value="P-loop_NTPase"/>
</dbReference>
<organism evidence="7 8">
    <name type="scientific">Hippea maritima (strain ATCC 700847 / DSM 10411 / MH2)</name>
    <dbReference type="NCBI Taxonomy" id="760142"/>
    <lineage>
        <taxon>Bacteria</taxon>
        <taxon>Pseudomonadati</taxon>
        <taxon>Campylobacterota</taxon>
        <taxon>Desulfurellia</taxon>
        <taxon>Desulfurellales</taxon>
        <taxon>Hippeaceae</taxon>
        <taxon>Hippea</taxon>
    </lineage>
</organism>
<evidence type="ECO:0000259" key="6">
    <source>
        <dbReference type="PROSITE" id="PS50893"/>
    </source>
</evidence>
<protein>
    <submittedName>
        <fullName evidence="7">Phosphonate-transporting ATPase</fullName>
        <ecNumber evidence="7">3.6.3.28</ecNumber>
    </submittedName>
</protein>
<dbReference type="InterPro" id="IPR030660">
    <property type="entry name" value="ABC_branched_ATPase_LivF/BraG"/>
</dbReference>
<keyword evidence="4" id="KW-0067">ATP-binding</keyword>
<dbReference type="Pfam" id="PF00005">
    <property type="entry name" value="ABC_tran"/>
    <property type="match status" value="1"/>
</dbReference>
<dbReference type="PROSITE" id="PS50893">
    <property type="entry name" value="ABC_TRANSPORTER_2"/>
    <property type="match status" value="1"/>
</dbReference>
<dbReference type="InterPro" id="IPR052156">
    <property type="entry name" value="BCAA_Transport_ATP-bd_LivF"/>
</dbReference>
<dbReference type="OrthoDB" id="9809450at2"/>
<dbReference type="GO" id="GO:0005524">
    <property type="term" value="F:ATP binding"/>
    <property type="evidence" value="ECO:0007669"/>
    <property type="project" value="UniProtKB-KW"/>
</dbReference>
<accession>F2LX48</accession>
<evidence type="ECO:0000256" key="3">
    <source>
        <dbReference type="ARBA" id="ARBA00022741"/>
    </source>
</evidence>
<dbReference type="RefSeq" id="WP_013681151.1">
    <property type="nucleotide sequence ID" value="NC_015318.1"/>
</dbReference>
<proteinExistence type="inferred from homology"/>
<dbReference type="HOGENOM" id="CLU_000604_1_2_7"/>
<sequence>MLKVKDLNVYYGVIHAVKGISFNVPEGKIITLIGANGAGKSSTLKAIAGLVRPKGSINFLGDELTKKPAYRIAQKGVSLVPEGRRVFANLTILENLRMGGFNKNPSELEPLYEKMFELFPILKERAYQKAGTLSGGEQQMLAIARALMSEPLLLMLDEPSLGLAPKIVAEVFEILKELNRKGKTILLVEQNAAQALKLANYAYVLENGKITLEGDAKELLENEDVKKTYLGEM</sequence>
<comment type="similarity">
    <text evidence="1">Belongs to the ABC transporter superfamily.</text>
</comment>
<dbReference type="EC" id="3.6.3.28" evidence="7"/>